<evidence type="ECO:0000313" key="2">
    <source>
        <dbReference type="Proteomes" id="UP000322080"/>
    </source>
</evidence>
<dbReference type="InterPro" id="IPR010985">
    <property type="entry name" value="Ribbon_hlx_hlx"/>
</dbReference>
<sequence>MEDQMKKIQIGIRFPEDVKRFIDQEAARNCSSANSEVIRAIRERMDRIGERSDADERASA</sequence>
<dbReference type="InterPro" id="IPR013321">
    <property type="entry name" value="Arc_rbn_hlx_hlx"/>
</dbReference>
<keyword evidence="1" id="KW-0238">DNA-binding</keyword>
<protein>
    <submittedName>
        <fullName evidence="1">DNA-binding protein</fullName>
    </submittedName>
</protein>
<name>A0A5D0RJF3_9RHOB</name>
<dbReference type="Proteomes" id="UP000322080">
    <property type="component" value="Unassembled WGS sequence"/>
</dbReference>
<dbReference type="EMBL" id="VSIY01000005">
    <property type="protein sequence ID" value="TYB81760.1"/>
    <property type="molecule type" value="Genomic_DNA"/>
</dbReference>
<dbReference type="GO" id="GO:0006355">
    <property type="term" value="P:regulation of DNA-templated transcription"/>
    <property type="evidence" value="ECO:0007669"/>
    <property type="project" value="InterPro"/>
</dbReference>
<accession>A0A5D0RJF3</accession>
<comment type="caution">
    <text evidence="1">The sequence shown here is derived from an EMBL/GenBank/DDBJ whole genome shotgun (WGS) entry which is preliminary data.</text>
</comment>
<keyword evidence="2" id="KW-1185">Reference proteome</keyword>
<evidence type="ECO:0000313" key="1">
    <source>
        <dbReference type="EMBL" id="TYB81760.1"/>
    </source>
</evidence>
<dbReference type="GO" id="GO:0003677">
    <property type="term" value="F:DNA binding"/>
    <property type="evidence" value="ECO:0007669"/>
    <property type="project" value="UniProtKB-KW"/>
</dbReference>
<proteinExistence type="predicted"/>
<gene>
    <name evidence="1" type="ORF">FVF75_08625</name>
</gene>
<organism evidence="1 2">
    <name type="scientific">Maritimibacter fusiformis</name>
    <dbReference type="NCBI Taxonomy" id="2603819"/>
    <lineage>
        <taxon>Bacteria</taxon>
        <taxon>Pseudomonadati</taxon>
        <taxon>Pseudomonadota</taxon>
        <taxon>Alphaproteobacteria</taxon>
        <taxon>Rhodobacterales</taxon>
        <taxon>Roseobacteraceae</taxon>
        <taxon>Maritimibacter</taxon>
    </lineage>
</organism>
<dbReference type="Gene3D" id="1.10.1220.10">
    <property type="entry name" value="Met repressor-like"/>
    <property type="match status" value="1"/>
</dbReference>
<dbReference type="SUPFAM" id="SSF47598">
    <property type="entry name" value="Ribbon-helix-helix"/>
    <property type="match status" value="1"/>
</dbReference>
<dbReference type="AlphaFoldDB" id="A0A5D0RJF3"/>
<reference evidence="1 2" key="1">
    <citation type="submission" date="2019-08" db="EMBL/GenBank/DDBJ databases">
        <title>Identification of a novel species of the genus Boseongicola.</title>
        <authorList>
            <person name="Zhang X.-Q."/>
        </authorList>
    </citation>
    <scope>NUCLEOTIDE SEQUENCE [LARGE SCALE GENOMIC DNA]</scope>
    <source>
        <strain evidence="1 2">HY14</strain>
    </source>
</reference>